<feature type="compositionally biased region" description="Polar residues" evidence="1">
    <location>
        <begin position="850"/>
        <end position="860"/>
    </location>
</feature>
<feature type="region of interest" description="Disordered" evidence="1">
    <location>
        <begin position="826"/>
        <end position="870"/>
    </location>
</feature>
<accession>F0YPI7</accession>
<dbReference type="EMBL" id="GL833232">
    <property type="protein sequence ID" value="EGB02973.1"/>
    <property type="molecule type" value="Genomic_DNA"/>
</dbReference>
<feature type="compositionally biased region" description="Pro residues" evidence="1">
    <location>
        <begin position="771"/>
        <end position="780"/>
    </location>
</feature>
<dbReference type="RefSeq" id="XP_009042329.1">
    <property type="nucleotide sequence ID" value="XM_009044081.1"/>
</dbReference>
<feature type="region of interest" description="Disordered" evidence="1">
    <location>
        <begin position="54"/>
        <end position="180"/>
    </location>
</feature>
<dbReference type="Proteomes" id="UP000002729">
    <property type="component" value="Unassembled WGS sequence"/>
</dbReference>
<evidence type="ECO:0000313" key="3">
    <source>
        <dbReference type="Proteomes" id="UP000002729"/>
    </source>
</evidence>
<proteinExistence type="predicted"/>
<organism evidence="3">
    <name type="scientific">Aureococcus anophagefferens</name>
    <name type="common">Harmful bloom alga</name>
    <dbReference type="NCBI Taxonomy" id="44056"/>
    <lineage>
        <taxon>Eukaryota</taxon>
        <taxon>Sar</taxon>
        <taxon>Stramenopiles</taxon>
        <taxon>Ochrophyta</taxon>
        <taxon>Pelagophyceae</taxon>
        <taxon>Pelagomonadales</taxon>
        <taxon>Pelagomonadaceae</taxon>
        <taxon>Aureococcus</taxon>
    </lineage>
</organism>
<protein>
    <submittedName>
        <fullName evidence="2">Uncharacterized protein</fullName>
    </submittedName>
</protein>
<feature type="region of interest" description="Disordered" evidence="1">
    <location>
        <begin position="760"/>
        <end position="788"/>
    </location>
</feature>
<feature type="compositionally biased region" description="Pro residues" evidence="1">
    <location>
        <begin position="144"/>
        <end position="157"/>
    </location>
</feature>
<feature type="compositionally biased region" description="Acidic residues" evidence="1">
    <location>
        <begin position="112"/>
        <end position="132"/>
    </location>
</feature>
<feature type="compositionally biased region" description="Basic and acidic residues" evidence="1">
    <location>
        <begin position="861"/>
        <end position="870"/>
    </location>
</feature>
<gene>
    <name evidence="2" type="ORF">AURANDRAFT_68401</name>
</gene>
<sequence length="870" mass="98282">MSSSDDRYPPGIDGWDLPQLRKHKDYHSIVVKAPTKGGHLKAIKLYWRSNPPGGDGYAAYLRQLSQSSGISEEEQGGEEEDDEEEDDEEEPALGGAGSRGAASKGALVPEQQQEEEEEEVKEEEEEVGEEEPTPLATLALLGPAPAPAHAPAPPPAPELDEEGRRKKRKKEADAKRGKADTIKWQNIRAREEALDLENPPAPRTCKVIASLSAAGPILNKGDVFMSKAQSTMIVKELFESMKKIAVVWKRGGSRKQNWNSYNCACREEKDGVFCMQVDFLYQDSTQVWLCKKIPAPPFCSAGKSSDRKTNYHPEDLVPCMSSLGKYAEITAEAVRKECMDYCPARKMPKKATDAMVLDLTNGFIQTLVRLTKERRMGISKEAPKGKRKCILCEGPNFLKDPVGKDWECEDCGKTICPFCFHEKEPGHKCTEEGMKTLNEFLLADLKDKKFVTVYGLAPPQWEQQIDAYRRFSASDFAHCNEGLLQCNGQIAVRLWYGWDRLNGLSKAAASSIDKDPGGDIQACWVDALDGDKGGNASTEFNHARGTDRRHADLPFLYAPRKGQASEKPTMVAKKEPEFRNVKSAAGGVTAYREIWATGNHVAVEMQRAAGLQYRERRTDFIQQLAKSKEYQRINDHDLDAWAKIFETVAGLESNSEFFDERDEDHQKEVKAAYNAAVQRHEQEQEAWPSRQIGQFLLFHAKARDEQGLRSLTIQGCRPSEWQWLYDAFRECSFDRVDLDDQVVWNHIMEQYVEVQSSLLFHDDDDDDEGPAPTPGPPPAKEPQFGLPPDLLTWLKDEDNWLHCYYKDPAIKSVVEAQLGRELTDSERREATKLVRRMTTMKDKKDESDEWSPSQQRLQQKGQKESVRERV</sequence>
<keyword evidence="3" id="KW-1185">Reference proteome</keyword>
<name>F0YPI7_AURAN</name>
<dbReference type="AlphaFoldDB" id="F0YPI7"/>
<evidence type="ECO:0000256" key="1">
    <source>
        <dbReference type="SAM" id="MobiDB-lite"/>
    </source>
</evidence>
<dbReference type="GeneID" id="20226778"/>
<reference evidence="2 3" key="1">
    <citation type="journal article" date="2011" name="Proc. Natl. Acad. Sci. U.S.A.">
        <title>Niche of harmful alga Aureococcus anophagefferens revealed through ecogenomics.</title>
        <authorList>
            <person name="Gobler C.J."/>
            <person name="Berry D.L."/>
            <person name="Dyhrman S.T."/>
            <person name="Wilhelm S.W."/>
            <person name="Salamov A."/>
            <person name="Lobanov A.V."/>
            <person name="Zhang Y."/>
            <person name="Collier J.L."/>
            <person name="Wurch L.L."/>
            <person name="Kustka A.B."/>
            <person name="Dill B.D."/>
            <person name="Shah M."/>
            <person name="VerBerkmoes N.C."/>
            <person name="Kuo A."/>
            <person name="Terry A."/>
            <person name="Pangilinan J."/>
            <person name="Lindquist E.A."/>
            <person name="Lucas S."/>
            <person name="Paulsen I.T."/>
            <person name="Hattenrath-Lehmann T.K."/>
            <person name="Talmage S.C."/>
            <person name="Walker E.A."/>
            <person name="Koch F."/>
            <person name="Burson A.M."/>
            <person name="Marcoval M.A."/>
            <person name="Tang Y.Z."/>
            <person name="Lecleir G.R."/>
            <person name="Coyne K.J."/>
            <person name="Berg G.M."/>
            <person name="Bertrand E.M."/>
            <person name="Saito M.A."/>
            <person name="Gladyshev V.N."/>
            <person name="Grigoriev I.V."/>
        </authorList>
    </citation>
    <scope>NUCLEOTIDE SEQUENCE [LARGE SCALE GENOMIC DNA]</scope>
    <source>
        <strain evidence="3">CCMP 1984</strain>
    </source>
</reference>
<feature type="compositionally biased region" description="Basic and acidic residues" evidence="1">
    <location>
        <begin position="170"/>
        <end position="180"/>
    </location>
</feature>
<evidence type="ECO:0000313" key="2">
    <source>
        <dbReference type="EMBL" id="EGB02973.1"/>
    </source>
</evidence>
<dbReference type="InParanoid" id="F0YPI7"/>
<feature type="compositionally biased region" description="Acidic residues" evidence="1">
    <location>
        <begin position="71"/>
        <end position="91"/>
    </location>
</feature>
<feature type="compositionally biased region" description="Low complexity" evidence="1">
    <location>
        <begin position="133"/>
        <end position="143"/>
    </location>
</feature>
<feature type="compositionally biased region" description="Low complexity" evidence="1">
    <location>
        <begin position="99"/>
        <end position="111"/>
    </location>
</feature>
<dbReference type="KEGG" id="aaf:AURANDRAFT_68401"/>